<evidence type="ECO:0000256" key="1">
    <source>
        <dbReference type="ARBA" id="ARBA00001933"/>
    </source>
</evidence>
<sequence>MKSLNQYIYDIEVPGTRQFANKVDQYANSIDLTLGQSGFEPAEYIKEAMITAIQDNKLRYTHNKGLLELREAISKYTFDRHQTYYNPENEIVVTNGGSEGIDDILRTILNPGDEVILPSPTYLGYEPIIKLAGCNVKLVDTTSTKFKPTATNVKQAITEDTKAIIFNYPTNPTGTTLTYEEIASIVNVLEDTGVYIITDEIYSENVYDHKHHSFMEFPSIRNQLFVVNGLSKSHALTGARVGYVLSTPRLIEEVTTVHLYNSICVATPSQYGAISALKNGNEDIKKMNQAYLERRNYIYSRIQKMGLPVEKPEGAFYIFPDVSQYNKDSFAFCTQLLESEQLAVVPGKSFSEFGEGHIRLSFACTMQEIKEACNRLQRFLENYKNKEANME</sequence>
<dbReference type="InterPro" id="IPR015424">
    <property type="entry name" value="PyrdxlP-dep_Trfase"/>
</dbReference>
<dbReference type="Gene3D" id="3.90.1150.10">
    <property type="entry name" value="Aspartate Aminotransferase, domain 1"/>
    <property type="match status" value="1"/>
</dbReference>
<dbReference type="Gene3D" id="3.40.640.10">
    <property type="entry name" value="Type I PLP-dependent aspartate aminotransferase-like (Major domain)"/>
    <property type="match status" value="1"/>
</dbReference>
<dbReference type="EMBL" id="PZFR01000026">
    <property type="protein sequence ID" value="PTI69151.1"/>
    <property type="molecule type" value="Genomic_DNA"/>
</dbReference>
<dbReference type="PROSITE" id="PS00105">
    <property type="entry name" value="AA_TRANSFER_CLASS_1"/>
    <property type="match status" value="1"/>
</dbReference>
<dbReference type="InterPro" id="IPR004839">
    <property type="entry name" value="Aminotransferase_I/II_large"/>
</dbReference>
<accession>A0ABX5INS7</accession>
<organism evidence="8 9">
    <name type="scientific">Staphylococcus succinus</name>
    <dbReference type="NCBI Taxonomy" id="61015"/>
    <lineage>
        <taxon>Bacteria</taxon>
        <taxon>Bacillati</taxon>
        <taxon>Bacillota</taxon>
        <taxon>Bacilli</taxon>
        <taxon>Bacillales</taxon>
        <taxon>Staphylococcaceae</taxon>
        <taxon>Staphylococcus</taxon>
    </lineage>
</organism>
<dbReference type="PANTHER" id="PTHR46383:SF4">
    <property type="entry name" value="AMINOTRANSFERASE"/>
    <property type="match status" value="1"/>
</dbReference>
<dbReference type="PANTHER" id="PTHR46383">
    <property type="entry name" value="ASPARTATE AMINOTRANSFERASE"/>
    <property type="match status" value="1"/>
</dbReference>
<dbReference type="EC" id="2.6.1.-" evidence="6"/>
<comment type="caution">
    <text evidence="8">The sequence shown here is derived from an EMBL/GenBank/DDBJ whole genome shotgun (WGS) entry which is preliminary data.</text>
</comment>
<evidence type="ECO:0000313" key="8">
    <source>
        <dbReference type="EMBL" id="PTI69151.1"/>
    </source>
</evidence>
<feature type="domain" description="Aminotransferase class I/classII large" evidence="7">
    <location>
        <begin position="30"/>
        <end position="376"/>
    </location>
</feature>
<dbReference type="GO" id="GO:0008483">
    <property type="term" value="F:transaminase activity"/>
    <property type="evidence" value="ECO:0007669"/>
    <property type="project" value="UniProtKB-KW"/>
</dbReference>
<keyword evidence="3 6" id="KW-0032">Aminotransferase</keyword>
<comment type="cofactor">
    <cofactor evidence="1 6">
        <name>pyridoxal 5'-phosphate</name>
        <dbReference type="ChEBI" id="CHEBI:597326"/>
    </cofactor>
</comment>
<keyword evidence="5" id="KW-0663">Pyridoxal phosphate</keyword>
<gene>
    <name evidence="8" type="ORF">BU057_06260</name>
</gene>
<dbReference type="Proteomes" id="UP000240859">
    <property type="component" value="Unassembled WGS sequence"/>
</dbReference>
<dbReference type="CDD" id="cd00609">
    <property type="entry name" value="AAT_like"/>
    <property type="match status" value="1"/>
</dbReference>
<dbReference type="InterPro" id="IPR015421">
    <property type="entry name" value="PyrdxlP-dep_Trfase_major"/>
</dbReference>
<protein>
    <recommendedName>
        <fullName evidence="6">Aminotransferase</fullName>
        <ecNumber evidence="6">2.6.1.-</ecNumber>
    </recommendedName>
</protein>
<evidence type="ECO:0000256" key="5">
    <source>
        <dbReference type="ARBA" id="ARBA00022898"/>
    </source>
</evidence>
<evidence type="ECO:0000313" key="9">
    <source>
        <dbReference type="Proteomes" id="UP000240859"/>
    </source>
</evidence>
<dbReference type="RefSeq" id="WP_071331260.1">
    <property type="nucleotide sequence ID" value="NZ_CP018199.1"/>
</dbReference>
<comment type="similarity">
    <text evidence="2 6">Belongs to the class-I pyridoxal-phosphate-dependent aminotransferase family.</text>
</comment>
<dbReference type="InterPro" id="IPR004838">
    <property type="entry name" value="NHTrfase_class1_PyrdxlP-BS"/>
</dbReference>
<dbReference type="InterPro" id="IPR050596">
    <property type="entry name" value="AspAT/PAT-like"/>
</dbReference>
<dbReference type="SUPFAM" id="SSF53383">
    <property type="entry name" value="PLP-dependent transferases"/>
    <property type="match status" value="1"/>
</dbReference>
<reference evidence="8 9" key="1">
    <citation type="journal article" date="2016" name="Front. Microbiol.">
        <title>Comprehensive Phylogenetic Analysis of Bovine Non-aureus Staphylococci Species Based on Whole-Genome Sequencing.</title>
        <authorList>
            <person name="Naushad S."/>
            <person name="Barkema H.W."/>
            <person name="Luby C."/>
            <person name="Condas L.A."/>
            <person name="Nobrega D.B."/>
            <person name="Carson D.A."/>
            <person name="De Buck J."/>
        </authorList>
    </citation>
    <scope>NUCLEOTIDE SEQUENCE [LARGE SCALE GENOMIC DNA]</scope>
    <source>
        <strain evidence="8 9">SNUC 1084</strain>
    </source>
</reference>
<dbReference type="Pfam" id="PF00155">
    <property type="entry name" value="Aminotran_1_2"/>
    <property type="match status" value="1"/>
</dbReference>
<proteinExistence type="inferred from homology"/>
<evidence type="ECO:0000256" key="2">
    <source>
        <dbReference type="ARBA" id="ARBA00007441"/>
    </source>
</evidence>
<evidence type="ECO:0000259" key="7">
    <source>
        <dbReference type="Pfam" id="PF00155"/>
    </source>
</evidence>
<keyword evidence="9" id="KW-1185">Reference proteome</keyword>
<evidence type="ECO:0000256" key="3">
    <source>
        <dbReference type="ARBA" id="ARBA00022576"/>
    </source>
</evidence>
<name>A0ABX5INS7_9STAP</name>
<evidence type="ECO:0000256" key="6">
    <source>
        <dbReference type="RuleBase" id="RU000481"/>
    </source>
</evidence>
<keyword evidence="4 6" id="KW-0808">Transferase</keyword>
<evidence type="ECO:0000256" key="4">
    <source>
        <dbReference type="ARBA" id="ARBA00022679"/>
    </source>
</evidence>
<dbReference type="InterPro" id="IPR015422">
    <property type="entry name" value="PyrdxlP-dep_Trfase_small"/>
</dbReference>